<keyword evidence="6 10" id="KW-0378">Hydrolase</keyword>
<keyword evidence="8 10" id="KW-0326">Glycosidase</keyword>
<dbReference type="EC" id="3.2.1.55" evidence="5"/>
<protein>
    <recommendedName>
        <fullName evidence="5">non-reducing end alpha-L-arabinofuranosidase</fullName>
        <ecNumber evidence="5">3.2.1.55</ecNumber>
    </recommendedName>
</protein>
<dbReference type="Proteomes" id="UP000408482">
    <property type="component" value="Unassembled WGS sequence"/>
</dbReference>
<comment type="similarity">
    <text evidence="3">Belongs to the glycosyl hydrolase 51 family.</text>
</comment>
<dbReference type="Gene3D" id="2.60.40.1180">
    <property type="entry name" value="Golgi alpha-mannosidase II"/>
    <property type="match status" value="1"/>
</dbReference>
<evidence type="ECO:0000313" key="11">
    <source>
        <dbReference type="Proteomes" id="UP000408482"/>
    </source>
</evidence>
<evidence type="ECO:0000259" key="9">
    <source>
        <dbReference type="SMART" id="SM00813"/>
    </source>
</evidence>
<dbReference type="GO" id="GO:0046373">
    <property type="term" value="P:L-arabinose metabolic process"/>
    <property type="evidence" value="ECO:0007669"/>
    <property type="project" value="InterPro"/>
</dbReference>
<dbReference type="InterPro" id="IPR010720">
    <property type="entry name" value="Alpha-L-AF_C"/>
</dbReference>
<keyword evidence="7" id="KW-0119">Carbohydrate metabolism</keyword>
<dbReference type="SMART" id="SM00813">
    <property type="entry name" value="Alpha-L-AF_C"/>
    <property type="match status" value="1"/>
</dbReference>
<dbReference type="EMBL" id="CABHNW010000128">
    <property type="protein sequence ID" value="VUX39675.1"/>
    <property type="molecule type" value="Genomic_DNA"/>
</dbReference>
<comment type="subunit">
    <text evidence="4">Homohexamer; trimer of dimers.</text>
</comment>
<dbReference type="AlphaFoldDB" id="A0A564W4C1"/>
<dbReference type="RefSeq" id="WP_144094206.1">
    <property type="nucleotide sequence ID" value="NZ_CABHMX010000013.1"/>
</dbReference>
<dbReference type="InterPro" id="IPR017853">
    <property type="entry name" value="GH"/>
</dbReference>
<dbReference type="SUPFAM" id="SSF51445">
    <property type="entry name" value="(Trans)glycosidases"/>
    <property type="match status" value="1"/>
</dbReference>
<proteinExistence type="inferred from homology"/>
<evidence type="ECO:0000256" key="2">
    <source>
        <dbReference type="ARBA" id="ARBA00004881"/>
    </source>
</evidence>
<dbReference type="Pfam" id="PF22848">
    <property type="entry name" value="ASD1_dom"/>
    <property type="match status" value="1"/>
</dbReference>
<name>A0A564W4C1_9FIRM</name>
<evidence type="ECO:0000256" key="6">
    <source>
        <dbReference type="ARBA" id="ARBA00022801"/>
    </source>
</evidence>
<dbReference type="GO" id="GO:0046556">
    <property type="term" value="F:alpha-L-arabinofuranosidase activity"/>
    <property type="evidence" value="ECO:0007669"/>
    <property type="project" value="UniProtKB-EC"/>
</dbReference>
<evidence type="ECO:0000256" key="7">
    <source>
        <dbReference type="ARBA" id="ARBA00023277"/>
    </source>
</evidence>
<feature type="domain" description="Alpha-L-arabinofuranosidase C-terminal" evidence="9">
    <location>
        <begin position="291"/>
        <end position="493"/>
    </location>
</feature>
<dbReference type="GO" id="GO:0000272">
    <property type="term" value="P:polysaccharide catabolic process"/>
    <property type="evidence" value="ECO:0007669"/>
    <property type="project" value="TreeGrafter"/>
</dbReference>
<dbReference type="Gene3D" id="3.20.20.80">
    <property type="entry name" value="Glycosidases"/>
    <property type="match status" value="1"/>
</dbReference>
<comment type="catalytic activity">
    <reaction evidence="1">
        <text>Hydrolysis of terminal non-reducing alpha-L-arabinofuranoside residues in alpha-L-arabinosides.</text>
        <dbReference type="EC" id="3.2.1.55"/>
    </reaction>
</comment>
<dbReference type="InterPro" id="IPR013780">
    <property type="entry name" value="Glyco_hydro_b"/>
</dbReference>
<accession>A0A564W4C1</accession>
<evidence type="ECO:0000256" key="3">
    <source>
        <dbReference type="ARBA" id="ARBA00007186"/>
    </source>
</evidence>
<keyword evidence="11" id="KW-1185">Reference proteome</keyword>
<gene>
    <name evidence="10" type="primary">abfA</name>
    <name evidence="10" type="ORF">RSSSTS7063_00269</name>
</gene>
<organism evidence="10 11">
    <name type="scientific">Blautia luti</name>
    <dbReference type="NCBI Taxonomy" id="89014"/>
    <lineage>
        <taxon>Bacteria</taxon>
        <taxon>Bacillati</taxon>
        <taxon>Bacillota</taxon>
        <taxon>Clostridia</taxon>
        <taxon>Lachnospirales</taxon>
        <taxon>Lachnospiraceae</taxon>
        <taxon>Blautia</taxon>
    </lineage>
</organism>
<evidence type="ECO:0000256" key="4">
    <source>
        <dbReference type="ARBA" id="ARBA00011165"/>
    </source>
</evidence>
<dbReference type="PANTHER" id="PTHR43576:SF3">
    <property type="entry name" value="ALPHA-L-ARABINOFURANOSIDASE C"/>
    <property type="match status" value="1"/>
</dbReference>
<evidence type="ECO:0000256" key="8">
    <source>
        <dbReference type="ARBA" id="ARBA00023295"/>
    </source>
</evidence>
<sequence length="501" mass="56721">MKKAQIIVDKYFLTGKTDKRIYGSFIEHLGRAVYEGIYQEGSPLSDEQGFRKDTLELVRELQVPIVRYPGGNFVSGFRWEDSVGPKAQRPSRPELAWGVIETNQFGLNEFVDWSRKADSDVMMAVNLGTRGPEDAKNLLEYCNFKGGTYYSDLRKAHGYEQPHDIKLWCLGNEMDGPWQMGHKTAAEYGRVAAETARLMKFMDPEVETVACGSSNLEMPTFGSWEYTVLDEAYDQVDYLSLHQYYGNAAGDTADFLASSKGMDDFISGVVSICDAVKAKKHGKKQINLSFDEWNVWYHSNEQDKKLEKWVQAPHQLEDVYNFEDALLVGSMLITLLRHADRVKIACMAQLVNVIAPIMTSDTGAWRQTIFYPYMLTSVFGRGTVLNTQVLTPIYESKTYGEAPYLDSVCVWDEEKDTLTIFAVNKSMDEDMEVSCDLRQFEGYKIVEHIVLNNDNLQAVNTETQPENVVPVKASAECSKLDGGKLEAVFAKHSWNMIRLAK</sequence>
<dbReference type="PANTHER" id="PTHR43576">
    <property type="entry name" value="ALPHA-L-ARABINOFURANOSIDASE C-RELATED"/>
    <property type="match status" value="1"/>
</dbReference>
<reference evidence="10 11" key="1">
    <citation type="submission" date="2019-07" db="EMBL/GenBank/DDBJ databases">
        <authorList>
            <person name="Hibberd C M."/>
            <person name="Gehrig L. J."/>
            <person name="Chang H.-W."/>
            <person name="Venkatesh S."/>
        </authorList>
    </citation>
    <scope>NUCLEOTIDE SEQUENCE [LARGE SCALE GENOMIC DNA]</scope>
    <source>
        <strain evidence="10">Blautia_luti_SSTS_Bg7063</strain>
    </source>
</reference>
<evidence type="ECO:0000256" key="5">
    <source>
        <dbReference type="ARBA" id="ARBA00012670"/>
    </source>
</evidence>
<dbReference type="SUPFAM" id="SSF51011">
    <property type="entry name" value="Glycosyl hydrolase domain"/>
    <property type="match status" value="1"/>
</dbReference>
<dbReference type="Pfam" id="PF06964">
    <property type="entry name" value="Alpha-L-AF_C"/>
    <property type="match status" value="1"/>
</dbReference>
<comment type="pathway">
    <text evidence="2">Glycan metabolism.</text>
</comment>
<evidence type="ECO:0000313" key="10">
    <source>
        <dbReference type="EMBL" id="VUX39675.1"/>
    </source>
</evidence>
<evidence type="ECO:0000256" key="1">
    <source>
        <dbReference type="ARBA" id="ARBA00001462"/>
    </source>
</evidence>
<dbReference type="InterPro" id="IPR055235">
    <property type="entry name" value="ASD1_cat"/>
</dbReference>